<name>A0ACC8CFB7_MANES</name>
<gene>
    <name evidence="1" type="ORF">MANES_15G056200v8</name>
</gene>
<keyword evidence="2" id="KW-1185">Reference proteome</keyword>
<evidence type="ECO:0000313" key="1">
    <source>
        <dbReference type="EMBL" id="OAY28324.2"/>
    </source>
</evidence>
<reference evidence="2" key="1">
    <citation type="journal article" date="2016" name="Nat. Biotechnol.">
        <title>Sequencing wild and cultivated cassava and related species reveals extensive interspecific hybridization and genetic diversity.</title>
        <authorList>
            <person name="Bredeson J.V."/>
            <person name="Lyons J.B."/>
            <person name="Prochnik S.E."/>
            <person name="Wu G.A."/>
            <person name="Ha C.M."/>
            <person name="Edsinger-Gonzales E."/>
            <person name="Grimwood J."/>
            <person name="Schmutz J."/>
            <person name="Rabbi I.Y."/>
            <person name="Egesi C."/>
            <person name="Nauluvula P."/>
            <person name="Lebot V."/>
            <person name="Ndunguru J."/>
            <person name="Mkamilo G."/>
            <person name="Bart R.S."/>
            <person name="Setter T.L."/>
            <person name="Gleadow R.M."/>
            <person name="Kulakow P."/>
            <person name="Ferguson M.E."/>
            <person name="Rounsley S."/>
            <person name="Rokhsar D.S."/>
        </authorList>
    </citation>
    <scope>NUCLEOTIDE SEQUENCE [LARGE SCALE GENOMIC DNA]</scope>
    <source>
        <strain evidence="2">cv. AM560-2</strain>
    </source>
</reference>
<sequence>MATPSHAHAVKSLNKSPGRRRFVFKTFSQRIEDVEIDVYRSLDKIKLEPSEGSSFFRDYLVEWRELNTAEDFISFYEKMMPFVQTLPLVLLHKESILSELLSRLQMKARLSLEPILWLIAGLSRDLLEDFIPFLPRIVDSFYSLLKSGADREPETIEQVFKSWSHILMYLQKYLVKDVIHVLKVTTKLRYYPEWYIQEFMADATSFLLRNAPKEQLKRGIRKIVFEAVKKPLSSRKSGVIALLYHIIKGPSSKFHSRAGWVLQLLTENSMFNIGDKFNGDVDTVIEVLTATFKRLCENLGQEELNLMWNCLYQRVDDSVNDGDFQHLSCLLTLLVSIVQINNGMKVSDYQPMIECVRSLVQKFIVPSSIVVGEDNSEIVDKILQLMLCILDGLKSSNDMSSISSCLLQWAPVFALRNSSVLTFIRELLEKDPYILHESRVNILSAMNDLIDTAQEEVVYLICSFCERLQNDSLVSRFLDGASADGLSRIRCFLQGAICSWIGVINDITCGNPLSTTIDEGRLALFWGVIRCYPHMMDIRERSIRESSSLLMDLIDALNCLLMIESENFAGVPKRTWQSLLGAALSSCYKGSNIHGLEETSKILRVAETCNSSFHVLSAVADYLDHVYGSMMEADNHCRSDHPKFETNRAVDALGIFADNLCNSDKAIRVATLRILCHYVCLECKKSTNDERPEKIMKTEGYQTHPAEDHGSCGVDVLQLLLSIEATPLSISTSRKVILLISKIQMAISAGRLSETYIPIILSGIIGIFYNRFSYLWNPASECLAVLIGENVALVWDKFVHYFESCLSTFQSCHNKPDEQNAELPYNSCDLVKCFTSFAAPTSDSTPYATVLSSLLQSLQKIPSVAESRSRQIVPLFLKFLGYNNEHLLSVGSFNSDACKGKEWRGVLKEWLNLFKLMRNPRAFYRSQSLKDVLLIRLMDENDAEIQMRVLDCLFTWKDDFLLPYEHHLRNLISSKALREELTTWSLNRESLLIEEGHRASLVPLIILILVPKVRKMKILASRKHTSVHHRKAVLRFIAQLDVNEIPLFFALLIKPLHNISKEADGTPNIFWTLSKNSLDGFQPSNILKYFTLENIMALSWKKKYGFLHVIEDILRSFDESHIRPFLDLLMGCVVRVLQSCMSSIETAKGGGSSMESHSDVGLGLHNDDSTAVNQVLTSSSLKQLKDLRSLCLKIVSLVINKYSDHDFDCEFWDMFFASVKPLIDSFKQEGASSEKPSSLFSCFLAMSSSRCLVPLLSREKNLVSDIFSILTVTTASKAIISCVLKFIEHLLDLNEELDDEDNSVKNVLLPNFDKLISSLHRLFQGDTANKRKLASYLGETHTRIFKLLSKYIQDQLQSRKFLDILLPLLATRHEDSGVFVECLQIIRYIIPVLGNECTTKILNAVSPHLISVELDMRLNICDLLSALAKVDPSVLVVAKLLQELNATSAVEMTGLDYDTIISAYEKIDVDLFYTIQEDHALVLLSHCVYDMSSEELILRNSAYRSLLTFVEFCALILDGEVESQYKSHQVIPTGGNYCWTKACVQRIINKFLLKHMGNTMKEGGAVRKEWIELLRDMVLKLPGMENLNSFKVLCSEDAEQDFFNNIIHLQKHRRARAVLRFSNVIRQKKMSEDTMNKVFVPFLFGMLFDVQCGKGEHIRTACIEALASISAQMEWKAYYTLLIRCFREMKSNVDKQKIVVRLICSILDQFHFSQNCSCQENKDSADSILGSTATETGSLITLQKCGGGSSATLLKCTSSVINPEIQSCLQKTVFPKMQKLLDSDSDKVNVNINVAALKVLKLLPVDIMDSQLPSIIHRIANNLKSRMESIRDEARFALVACLKELGLEYLQFVVGILRATLKRGFELHVLGYTLHFILLKLLSNPIFGKLDYCLEDLLNVVENDILGDVSEEKEVEKIASKMKETRKLKSFETLKIISQNITFKTHGLKLLLPVKAHLQKHLTPKVKTKLENMLNHIAAGIESNPLVEQTDLFVFIYGFIEDGINSEDGQGENSSGAEATLANKFDRNGKRISAGKVIGTKSVCSHLITVFALGLFHNRLKSLKFDKSNEELLSMLDPFVKLLGDCLSSRYEDILSTSLKCLTPLVRLPLPSLASQSDKIKVTLLGISQNSVNNNSLMQSCLKMLTVLLRSTNITLSSDQLHQLIQCPLFIDLERNPSFVALSLLKAVVNRKLVVPEIYDIMIRIAELMVTSQVDSIRKKCSQIILQFLLDYHLSGTYLQQHFDFLLRNLSYEYSTGRESVLEMLHAIIVKFPRNFLDKHAQTLFIHLVQCLVNDRDNKVRSMTGVVLKLLIGRASPHLLDSMLDFSLSWYTDEKRRQVQSTGAQVMGLLVEVMNNSFYKHINSILPVSKTILQAAANVVSESPTLDHETVPLWKEAYYSLVLLEKILHHFHDLSFERDLEDIWEAVCELLLHPHPWLRNISSRLVAFYYATVTKASKESNEKALGTFFLMRPHRLFMVAVSLCCQLKTQVVDDTVESLITQNLVFTISAIHSLMGKAESVDPSTFWSALEQHEQGLLLKAFQLLDSRKGREIFLKVLSGVRDQDDGDCCHNLQYLLLSNLIKKMGKIALQMEATQMRIIFNTFGKISSQIKQDELQKHAFDMLLPLYKVCEGFAGKVVTDELRQLAHEVCGSVRSALGIQNFVQLYSDIRRNMKARREKRKREEKVMAVVNPVRNARRKLRIAAKHRAHKKRKIMTMKMGRWMH</sequence>
<dbReference type="EMBL" id="CM004401">
    <property type="protein sequence ID" value="OAY28324.2"/>
    <property type="molecule type" value="Genomic_DNA"/>
</dbReference>
<proteinExistence type="predicted"/>
<comment type="caution">
    <text evidence="1">The sequence shown here is derived from an EMBL/GenBank/DDBJ whole genome shotgun (WGS) entry which is preliminary data.</text>
</comment>
<dbReference type="Proteomes" id="UP000091857">
    <property type="component" value="Chromosome 15"/>
</dbReference>
<protein>
    <submittedName>
        <fullName evidence="1">Uncharacterized protein</fullName>
    </submittedName>
</protein>
<organism evidence="1 2">
    <name type="scientific">Manihot esculenta</name>
    <name type="common">Cassava</name>
    <name type="synonym">Jatropha manihot</name>
    <dbReference type="NCBI Taxonomy" id="3983"/>
    <lineage>
        <taxon>Eukaryota</taxon>
        <taxon>Viridiplantae</taxon>
        <taxon>Streptophyta</taxon>
        <taxon>Embryophyta</taxon>
        <taxon>Tracheophyta</taxon>
        <taxon>Spermatophyta</taxon>
        <taxon>Magnoliopsida</taxon>
        <taxon>eudicotyledons</taxon>
        <taxon>Gunneridae</taxon>
        <taxon>Pentapetalae</taxon>
        <taxon>rosids</taxon>
        <taxon>fabids</taxon>
        <taxon>Malpighiales</taxon>
        <taxon>Euphorbiaceae</taxon>
        <taxon>Crotonoideae</taxon>
        <taxon>Manihoteae</taxon>
        <taxon>Manihot</taxon>
    </lineage>
</organism>
<accession>A0ACC8CFB7</accession>
<evidence type="ECO:0000313" key="2">
    <source>
        <dbReference type="Proteomes" id="UP000091857"/>
    </source>
</evidence>